<dbReference type="GO" id="GO:1901981">
    <property type="term" value="F:phosphatidylinositol phosphate binding"/>
    <property type="evidence" value="ECO:0007669"/>
    <property type="project" value="TreeGrafter"/>
</dbReference>
<name>A0AB34HNV0_ESCRO</name>
<dbReference type="GO" id="GO:0005829">
    <property type="term" value="C:cytosol"/>
    <property type="evidence" value="ECO:0007669"/>
    <property type="project" value="TreeGrafter"/>
</dbReference>
<evidence type="ECO:0000313" key="3">
    <source>
        <dbReference type="Proteomes" id="UP001159641"/>
    </source>
</evidence>
<dbReference type="Pfam" id="PF03455">
    <property type="entry name" value="dDENN"/>
    <property type="match status" value="1"/>
</dbReference>
<dbReference type="EMBL" id="JAIQCJ010001090">
    <property type="protein sequence ID" value="KAJ8792560.1"/>
    <property type="molecule type" value="Genomic_DNA"/>
</dbReference>
<feature type="domain" description="UDENN" evidence="1">
    <location>
        <begin position="1"/>
        <end position="57"/>
    </location>
</feature>
<dbReference type="PANTHER" id="PTHR13196">
    <property type="entry name" value="DENN DOMAIN-CONTAINING"/>
    <property type="match status" value="1"/>
</dbReference>
<dbReference type="GO" id="GO:0006897">
    <property type="term" value="P:endocytosis"/>
    <property type="evidence" value="ECO:0007669"/>
    <property type="project" value="TreeGrafter"/>
</dbReference>
<dbReference type="GO" id="GO:0030136">
    <property type="term" value="C:clathrin-coated vesicle"/>
    <property type="evidence" value="ECO:0007669"/>
    <property type="project" value="TreeGrafter"/>
</dbReference>
<gene>
    <name evidence="2" type="ORF">J1605_019779</name>
</gene>
<proteinExistence type="predicted"/>
<organism evidence="2 3">
    <name type="scientific">Eschrichtius robustus</name>
    <name type="common">California gray whale</name>
    <name type="synonym">Eschrichtius gibbosus</name>
    <dbReference type="NCBI Taxonomy" id="9764"/>
    <lineage>
        <taxon>Eukaryota</taxon>
        <taxon>Metazoa</taxon>
        <taxon>Chordata</taxon>
        <taxon>Craniata</taxon>
        <taxon>Vertebrata</taxon>
        <taxon>Euteleostomi</taxon>
        <taxon>Mammalia</taxon>
        <taxon>Eutheria</taxon>
        <taxon>Laurasiatheria</taxon>
        <taxon>Artiodactyla</taxon>
        <taxon>Whippomorpha</taxon>
        <taxon>Cetacea</taxon>
        <taxon>Mysticeti</taxon>
        <taxon>Eschrichtiidae</taxon>
        <taxon>Eschrichtius</taxon>
    </lineage>
</organism>
<reference evidence="2 3" key="1">
    <citation type="submission" date="2022-11" db="EMBL/GenBank/DDBJ databases">
        <title>Whole genome sequence of Eschrichtius robustus ER-17-0199.</title>
        <authorList>
            <person name="Bruniche-Olsen A."/>
            <person name="Black A.N."/>
            <person name="Fields C.J."/>
            <person name="Walden K."/>
            <person name="Dewoody J.A."/>
        </authorList>
    </citation>
    <scope>NUCLEOTIDE SEQUENCE [LARGE SCALE GENOMIC DNA]</scope>
    <source>
        <strain evidence="2">ER-17-0199</strain>
        <tissue evidence="2">Blubber</tissue>
    </source>
</reference>
<dbReference type="PROSITE" id="PS50211">
    <property type="entry name" value="DENN"/>
    <property type="match status" value="1"/>
</dbReference>
<dbReference type="InterPro" id="IPR037516">
    <property type="entry name" value="Tripartite_DENN"/>
</dbReference>
<dbReference type="AlphaFoldDB" id="A0AB34HNV0"/>
<comment type="caution">
    <text evidence="2">The sequence shown here is derived from an EMBL/GenBank/DDBJ whole genome shotgun (WGS) entry which is preliminary data.</text>
</comment>
<keyword evidence="3" id="KW-1185">Reference proteome</keyword>
<protein>
    <recommendedName>
        <fullName evidence="1">UDENN domain-containing protein</fullName>
    </recommendedName>
</protein>
<dbReference type="Proteomes" id="UP001159641">
    <property type="component" value="Unassembled WGS sequence"/>
</dbReference>
<dbReference type="GO" id="GO:0032456">
    <property type="term" value="P:endocytic recycling"/>
    <property type="evidence" value="ECO:0007669"/>
    <property type="project" value="TreeGrafter"/>
</dbReference>
<dbReference type="InterPro" id="IPR005112">
    <property type="entry name" value="dDENN_dom"/>
</dbReference>
<dbReference type="PANTHER" id="PTHR13196:SF22">
    <property type="entry name" value="DENN DOMAIN-CONTAINING PROTEIN 1A"/>
    <property type="match status" value="1"/>
</dbReference>
<accession>A0AB34HNV0</accession>
<dbReference type="InterPro" id="IPR040032">
    <property type="entry name" value="DENND1A/B/C"/>
</dbReference>
<dbReference type="GO" id="GO:0005085">
    <property type="term" value="F:guanyl-nucleotide exchange factor activity"/>
    <property type="evidence" value="ECO:0007669"/>
    <property type="project" value="InterPro"/>
</dbReference>
<evidence type="ECO:0000259" key="1">
    <source>
        <dbReference type="PROSITE" id="PS50211"/>
    </source>
</evidence>
<dbReference type="Gene3D" id="6.10.140.1000">
    <property type="match status" value="1"/>
</dbReference>
<sequence>MPSSITATSQEEPITFCEEAFVSHYRSGAMRQFLQNATQLQLFKQFIDGRLDLLNSGEGFSDVFEEEINMGEDAGEGISFFFLSCGLSVGLGCVR</sequence>
<evidence type="ECO:0000313" key="2">
    <source>
        <dbReference type="EMBL" id="KAJ8792560.1"/>
    </source>
</evidence>